<protein>
    <submittedName>
        <fullName evidence="3">Uncharacterized protein</fullName>
    </submittedName>
</protein>
<organism evidence="3 4">
    <name type="scientific">Pseudomonas phage MR5</name>
    <dbReference type="NCBI Taxonomy" id="2711172"/>
    <lineage>
        <taxon>Viruses</taxon>
        <taxon>Duplodnaviria</taxon>
        <taxon>Heunggongvirae</taxon>
        <taxon>Uroviricota</taxon>
        <taxon>Caudoviricetes</taxon>
        <taxon>Autographivirales</taxon>
        <taxon>Autoscriptoviridae</taxon>
        <taxon>Krylovirinae</taxon>
        <taxon>Mojovirus</taxon>
        <taxon>Mojovirus MR5</taxon>
    </lineage>
</organism>
<keyword evidence="1" id="KW-0175">Coiled coil</keyword>
<feature type="coiled-coil region" evidence="1">
    <location>
        <begin position="39"/>
        <end position="123"/>
    </location>
</feature>
<keyword evidence="4" id="KW-1185">Reference proteome</keyword>
<evidence type="ECO:0000256" key="2">
    <source>
        <dbReference type="SAM" id="Phobius"/>
    </source>
</evidence>
<dbReference type="EMBL" id="MT104468">
    <property type="protein sequence ID" value="QJD54785.1"/>
    <property type="molecule type" value="Genomic_DNA"/>
</dbReference>
<sequence length="167" mass="19005">MSKVQKALGKLRFQIQQAEAAHKAAKRSPSQLNRLHSLNDTLNATVVEQNERMETLADNCRHYRQAKSDLQDKVSELEEANGELYSQLRTAQSQIQQADAEYQSNLEQEYKSYRELLARDRANSDAKLKEAQHYLRLSRVNTIVVTAALLLTAAWPYVSADIVKLFG</sequence>
<feature type="transmembrane region" description="Helical" evidence="2">
    <location>
        <begin position="137"/>
        <end position="158"/>
    </location>
</feature>
<keyword evidence="2" id="KW-0812">Transmembrane</keyword>
<accession>A0A6M3TCP4</accession>
<proteinExistence type="predicted"/>
<reference evidence="3 4" key="1">
    <citation type="journal article" date="2020" name="Microb. Biotechnol.">
        <title>Phage biocontrol to combat Pseudomonas syringae pathogens causing disease in cherry.</title>
        <authorList>
            <person name="Rabiey M."/>
            <person name="Roy S.R."/>
            <person name="Holtappels D."/>
            <person name="Franceschetti L."/>
            <person name="Quilty B.J."/>
            <person name="Creeth R."/>
            <person name="Sundin G.W."/>
            <person name="Wagemans J."/>
            <person name="Lavigne R."/>
            <person name="Jackson R.W."/>
        </authorList>
    </citation>
    <scope>NUCLEOTIDE SEQUENCE [LARGE SCALE GENOMIC DNA]</scope>
</reference>
<keyword evidence="2" id="KW-1133">Transmembrane helix</keyword>
<dbReference type="Proteomes" id="UP000501738">
    <property type="component" value="Segment"/>
</dbReference>
<keyword evidence="2" id="KW-0472">Membrane</keyword>
<evidence type="ECO:0000313" key="4">
    <source>
        <dbReference type="Proteomes" id="UP000501738"/>
    </source>
</evidence>
<evidence type="ECO:0000256" key="1">
    <source>
        <dbReference type="SAM" id="Coils"/>
    </source>
</evidence>
<evidence type="ECO:0000313" key="3">
    <source>
        <dbReference type="EMBL" id="QJD54785.1"/>
    </source>
</evidence>
<gene>
    <name evidence="3" type="ORF">PssvBMR5_gp17</name>
</gene>
<name>A0A6M3TCP4_9CAUD</name>